<reference evidence="1 2" key="1">
    <citation type="journal article" date="2024" name="Plant Biotechnol. J.">
        <title>Genome and CRISPR/Cas9 system of a widespread forest tree (Populus alba) in the world.</title>
        <authorList>
            <person name="Liu Y.J."/>
            <person name="Jiang P.F."/>
            <person name="Han X.M."/>
            <person name="Li X.Y."/>
            <person name="Wang H.M."/>
            <person name="Wang Y.J."/>
            <person name="Wang X.X."/>
            <person name="Zeng Q.Y."/>
        </authorList>
    </citation>
    <scope>NUCLEOTIDE SEQUENCE [LARGE SCALE GENOMIC DNA]</scope>
    <source>
        <strain evidence="2">cv. PAL-ZL1</strain>
    </source>
</reference>
<organism evidence="1 2">
    <name type="scientific">Populus alba</name>
    <name type="common">White poplar</name>
    <dbReference type="NCBI Taxonomy" id="43335"/>
    <lineage>
        <taxon>Eukaryota</taxon>
        <taxon>Viridiplantae</taxon>
        <taxon>Streptophyta</taxon>
        <taxon>Embryophyta</taxon>
        <taxon>Tracheophyta</taxon>
        <taxon>Spermatophyta</taxon>
        <taxon>Magnoliopsida</taxon>
        <taxon>eudicotyledons</taxon>
        <taxon>Gunneridae</taxon>
        <taxon>Pentapetalae</taxon>
        <taxon>rosids</taxon>
        <taxon>fabids</taxon>
        <taxon>Malpighiales</taxon>
        <taxon>Salicaceae</taxon>
        <taxon>Saliceae</taxon>
        <taxon>Populus</taxon>
    </lineage>
</organism>
<dbReference type="EMBL" id="RCHU02000019">
    <property type="protein sequence ID" value="KAL3565695.1"/>
    <property type="molecule type" value="Genomic_DNA"/>
</dbReference>
<protein>
    <submittedName>
        <fullName evidence="1">Uncharacterized protein</fullName>
    </submittedName>
</protein>
<name>A0ACC4AHS3_POPAL</name>
<proteinExistence type="predicted"/>
<gene>
    <name evidence="1" type="ORF">D5086_033741</name>
</gene>
<accession>A0ACC4AHS3</accession>
<sequence length="186" mass="21276">MFRPEQIQVALLHSLINNDWESDKLVGSSRLDMGSKSLLLVGDHIAVIRFLSRPQSKATFPTDDSRDVRKSELMKRLKQNRKPELTLHKFNWQGPKNRTVITPPRGINKQSRCYITIAAKLARISAQELLSYRHTSCMMILSNPISLSSINLPNKEEEAQDRFCNYHRMKAESISICSCLKIPIPS</sequence>
<dbReference type="Proteomes" id="UP000309997">
    <property type="component" value="Unassembled WGS sequence"/>
</dbReference>
<comment type="caution">
    <text evidence="1">The sequence shown here is derived from an EMBL/GenBank/DDBJ whole genome shotgun (WGS) entry which is preliminary data.</text>
</comment>
<evidence type="ECO:0000313" key="2">
    <source>
        <dbReference type="Proteomes" id="UP000309997"/>
    </source>
</evidence>
<evidence type="ECO:0000313" key="1">
    <source>
        <dbReference type="EMBL" id="KAL3565695.1"/>
    </source>
</evidence>
<keyword evidence="2" id="KW-1185">Reference proteome</keyword>